<dbReference type="EC" id="6.3.5.-" evidence="5 8"/>
<dbReference type="Pfam" id="PF17763">
    <property type="entry name" value="Asparaginase_C"/>
    <property type="match status" value="1"/>
</dbReference>
<keyword evidence="1 5" id="KW-0436">Ligase</keyword>
<feature type="active site" evidence="5">
    <location>
        <position position="202"/>
    </location>
</feature>
<organism evidence="12 13">
    <name type="scientific">Pyrolobus fumarii (strain DSM 11204 / 1A)</name>
    <dbReference type="NCBI Taxonomy" id="694429"/>
    <lineage>
        <taxon>Archaea</taxon>
        <taxon>Thermoproteota</taxon>
        <taxon>Thermoprotei</taxon>
        <taxon>Desulfurococcales</taxon>
        <taxon>Pyrodictiaceae</taxon>
        <taxon>Pyrolobus</taxon>
    </lineage>
</organism>
<evidence type="ECO:0000256" key="8">
    <source>
        <dbReference type="RuleBase" id="RU004457"/>
    </source>
</evidence>
<dbReference type="GO" id="GO:0006412">
    <property type="term" value="P:translation"/>
    <property type="evidence" value="ECO:0007669"/>
    <property type="project" value="UniProtKB-UniRule"/>
</dbReference>
<dbReference type="NCBIfam" id="TIGR00519">
    <property type="entry name" value="asnASE_I"/>
    <property type="match status" value="1"/>
</dbReference>
<feature type="active site" evidence="5 7">
    <location>
        <position position="201"/>
    </location>
</feature>
<dbReference type="InterPro" id="IPR027474">
    <property type="entry name" value="L-asparaginase_N"/>
</dbReference>
<dbReference type="HOGENOM" id="CLU_019134_2_1_2"/>
<evidence type="ECO:0000256" key="4">
    <source>
        <dbReference type="ARBA" id="ARBA00022917"/>
    </source>
</evidence>
<comment type="subunit">
    <text evidence="5 8">Heterodimer of GatD and GatE.</text>
</comment>
<evidence type="ECO:0000259" key="11">
    <source>
        <dbReference type="Pfam" id="PF18195"/>
    </source>
</evidence>
<evidence type="ECO:0000256" key="1">
    <source>
        <dbReference type="ARBA" id="ARBA00022598"/>
    </source>
</evidence>
<dbReference type="Pfam" id="PF00710">
    <property type="entry name" value="Asparaginase"/>
    <property type="match status" value="1"/>
</dbReference>
<dbReference type="PROSITE" id="PS00144">
    <property type="entry name" value="ASN_GLN_ASE_1"/>
    <property type="match status" value="1"/>
</dbReference>
<keyword evidence="3 5" id="KW-0067">ATP-binding</keyword>
<dbReference type="GO" id="GO:0006520">
    <property type="term" value="P:amino acid metabolic process"/>
    <property type="evidence" value="ECO:0007669"/>
    <property type="project" value="InterPro"/>
</dbReference>
<keyword evidence="12" id="KW-0808">Transferase</keyword>
<feature type="domain" description="L-asparaginase N-terminal" evidence="9">
    <location>
        <begin position="116"/>
        <end position="309"/>
    </location>
</feature>
<feature type="active site" evidence="5">
    <location>
        <position position="281"/>
    </location>
</feature>
<dbReference type="NCBIfam" id="NF003217">
    <property type="entry name" value="PRK04183.1"/>
    <property type="match status" value="1"/>
</dbReference>
<proteinExistence type="inferred from homology"/>
<dbReference type="AlphaFoldDB" id="G0EEK5"/>
<dbReference type="STRING" id="694429.Pyrfu_0958"/>
<dbReference type="Gene3D" id="3.40.50.40">
    <property type="match status" value="1"/>
</dbReference>
<dbReference type="EMBL" id="CP002838">
    <property type="protein sequence ID" value="AEM38827.1"/>
    <property type="molecule type" value="Genomic_DNA"/>
</dbReference>
<evidence type="ECO:0000259" key="10">
    <source>
        <dbReference type="Pfam" id="PF17763"/>
    </source>
</evidence>
<dbReference type="CDD" id="cd08962">
    <property type="entry name" value="GatD"/>
    <property type="match status" value="1"/>
</dbReference>
<protein>
    <recommendedName>
        <fullName evidence="5 8">Glutamyl-tRNA(Gln) amidotransferase subunit D</fullName>
        <shortName evidence="5">Glu-ADT subunit D</shortName>
        <ecNumber evidence="5 8">6.3.5.-</ecNumber>
    </recommendedName>
</protein>
<dbReference type="PRINTS" id="PR00139">
    <property type="entry name" value="ASNGLNASE"/>
</dbReference>
<dbReference type="GO" id="GO:0005524">
    <property type="term" value="F:ATP binding"/>
    <property type="evidence" value="ECO:0007669"/>
    <property type="project" value="UniProtKB-KW"/>
</dbReference>
<evidence type="ECO:0000256" key="6">
    <source>
        <dbReference type="PROSITE-ProRule" id="PRU10099"/>
    </source>
</evidence>
<keyword evidence="4 5" id="KW-0648">Protein biosynthesis</keyword>
<evidence type="ECO:0000256" key="5">
    <source>
        <dbReference type="HAMAP-Rule" id="MF_00586"/>
    </source>
</evidence>
<dbReference type="GO" id="GO:0006450">
    <property type="term" value="P:regulation of translational fidelity"/>
    <property type="evidence" value="ECO:0007669"/>
    <property type="project" value="InterPro"/>
</dbReference>
<dbReference type="Gene3D" id="2.30.30.520">
    <property type="match status" value="1"/>
</dbReference>
<dbReference type="SUPFAM" id="SSF53774">
    <property type="entry name" value="Glutaminase/Asparaginase"/>
    <property type="match status" value="1"/>
</dbReference>
<evidence type="ECO:0000256" key="2">
    <source>
        <dbReference type="ARBA" id="ARBA00022741"/>
    </source>
</evidence>
<dbReference type="InterPro" id="IPR011878">
    <property type="entry name" value="GatD"/>
</dbReference>
<gene>
    <name evidence="5" type="primary">gatD</name>
    <name evidence="12" type="ordered locus">Pyrfu_0958</name>
</gene>
<evidence type="ECO:0000256" key="7">
    <source>
        <dbReference type="PROSITE-ProRule" id="PRU10100"/>
    </source>
</evidence>
<dbReference type="InterPro" id="IPR040918">
    <property type="entry name" value="GatD_N"/>
</dbReference>
<dbReference type="InterPro" id="IPR036152">
    <property type="entry name" value="Asp/glu_Ase-like_sf"/>
</dbReference>
<dbReference type="PROSITE" id="PS51732">
    <property type="entry name" value="ASN_GLN_ASE_3"/>
    <property type="match status" value="1"/>
</dbReference>
<evidence type="ECO:0000259" key="9">
    <source>
        <dbReference type="Pfam" id="PF00710"/>
    </source>
</evidence>
<dbReference type="InterPro" id="IPR040919">
    <property type="entry name" value="Asparaginase_C"/>
</dbReference>
<dbReference type="InterPro" id="IPR006033">
    <property type="entry name" value="AsnA_fam"/>
</dbReference>
<comment type="function">
    <text evidence="5 8">Allows the formation of correctly charged Gln-tRNA(Gln) through the transamidation of misacylated Glu-tRNA(Gln) in organisms which lack glutaminyl-tRNA synthetase. The reaction takes place in the presence of glutamine and ATP through an activated gamma-phospho-Glu-tRNA(Gln). The GatDE system is specific for glutamate and does not act on aspartate.</text>
</comment>
<dbReference type="Gene3D" id="3.40.50.1170">
    <property type="entry name" value="L-asparaginase, N-terminal domain"/>
    <property type="match status" value="1"/>
</dbReference>
<evidence type="ECO:0000313" key="12">
    <source>
        <dbReference type="EMBL" id="AEM38827.1"/>
    </source>
</evidence>
<dbReference type="PIRSF" id="PIRSF500175">
    <property type="entry name" value="Glu_ADT_D"/>
    <property type="match status" value="1"/>
</dbReference>
<dbReference type="InterPro" id="IPR006034">
    <property type="entry name" value="Asparaginase/glutaminase-like"/>
</dbReference>
<dbReference type="NCBIfam" id="TIGR02153">
    <property type="entry name" value="gatD_arch"/>
    <property type="match status" value="1"/>
</dbReference>
<dbReference type="GO" id="GO:0016740">
    <property type="term" value="F:transferase activity"/>
    <property type="evidence" value="ECO:0007669"/>
    <property type="project" value="UniProtKB-KW"/>
</dbReference>
<sequence length="469" mass="51179">MATILAGFEGLVMPGDELWGYTGEAARLLKEAGAEVGDRIRITKPDGTVYEGILMPRYALAQKPIIVVKLDNGYNIGVRVERGTRIEVVEKRRAKVGAVVTVPLLEESPPAGPKPRVYILGTGGTIASKVEYETGAVKPAMSAEELLEAVPEIGFIADIDAGVLFSILSENMTPSHWERIVDEVAKLIQEGYDGIVVAHGTDTMSYTAAALSFAFHRGLPVPVALVGAQRSSDRPSSDAAFNLHAAVLTAAKAPFAEVVVVMHGETGDTYALAHRGTKVRKMHTSRRDAFQSINALPLAKIWPQEGRIELLVKEYRERGREKLVVENGFDDRVALIKYYPGMKPEIIEFLVEQGYRGIVLEGTGLGHVGEWLVDSIKKAVDAGVVVVMTSQCLFGRVNMNVYASGRKLLAAGVIPGSDMLPEVAFVKLSWVLKRARDPEEAKRLMLENLAGEINPRHTVNLYPKWPHEP</sequence>
<dbReference type="Pfam" id="PF18195">
    <property type="entry name" value="GatD_N"/>
    <property type="match status" value="1"/>
</dbReference>
<accession>G0EEK5</accession>
<dbReference type="FunCoup" id="G0EEK5">
    <property type="interactions" value="42"/>
</dbReference>
<dbReference type="eggNOG" id="arCOG01924">
    <property type="taxonomic scope" value="Archaea"/>
</dbReference>
<dbReference type="PIRSF" id="PIRSF001220">
    <property type="entry name" value="L-ASNase_gatD"/>
    <property type="match status" value="1"/>
</dbReference>
<dbReference type="GO" id="GO:0050567">
    <property type="term" value="F:glutaminyl-tRNA synthase (glutamine-hydrolyzing) activity"/>
    <property type="evidence" value="ECO:0007669"/>
    <property type="project" value="UniProtKB-UniRule"/>
</dbReference>
<dbReference type="SUPFAM" id="SSF141300">
    <property type="entry name" value="GatD N-terminal domain-like"/>
    <property type="match status" value="1"/>
</dbReference>
<reference evidence="12 13" key="1">
    <citation type="journal article" date="2011" name="Stand. Genomic Sci.">
        <title>Complete genome sequence of the hyperthermophilic chemolithoautotroph Pyrolobus fumarii type strain (1A).</title>
        <authorList>
            <person name="Anderson I."/>
            <person name="Goker M."/>
            <person name="Nolan M."/>
            <person name="Lucas S."/>
            <person name="Hammon N."/>
            <person name="Deshpande S."/>
            <person name="Cheng J.F."/>
            <person name="Tapia R."/>
            <person name="Han C."/>
            <person name="Goodwin L."/>
            <person name="Pitluck S."/>
            <person name="Huntemann M."/>
            <person name="Liolios K."/>
            <person name="Ivanova N."/>
            <person name="Pagani I."/>
            <person name="Mavromatis K."/>
            <person name="Ovchinikova G."/>
            <person name="Pati A."/>
            <person name="Chen A."/>
            <person name="Palaniappan K."/>
            <person name="Land M."/>
            <person name="Hauser L."/>
            <person name="Brambilla E.M."/>
            <person name="Huber H."/>
            <person name="Yasawong M."/>
            <person name="Rohde M."/>
            <person name="Spring S."/>
            <person name="Abt B."/>
            <person name="Sikorski J."/>
            <person name="Wirth R."/>
            <person name="Detter J.C."/>
            <person name="Woyke T."/>
            <person name="Bristow J."/>
            <person name="Eisen J.A."/>
            <person name="Markowitz V."/>
            <person name="Hugenholtz P."/>
            <person name="Kyrpides N.C."/>
            <person name="Klenk H.P."/>
            <person name="Lapidus A."/>
        </authorList>
    </citation>
    <scope>NUCLEOTIDE SEQUENCE [LARGE SCALE GENOMIC DNA]</scope>
    <source>
        <strain evidence="13">DSM 11204 / 1A</strain>
    </source>
</reference>
<dbReference type="Proteomes" id="UP000001037">
    <property type="component" value="Chromosome"/>
</dbReference>
<comment type="similarity">
    <text evidence="5 8">Belongs to the asparaginase 1 family. GatD subfamily.</text>
</comment>
<dbReference type="GO" id="GO:0004067">
    <property type="term" value="F:asparaginase activity"/>
    <property type="evidence" value="ECO:0007669"/>
    <property type="project" value="UniProtKB-UniRule"/>
</dbReference>
<evidence type="ECO:0000256" key="3">
    <source>
        <dbReference type="ARBA" id="ARBA00022840"/>
    </source>
</evidence>
<keyword evidence="13" id="KW-1185">Reference proteome</keyword>
<name>G0EEK5_PYRF1</name>
<dbReference type="PANTHER" id="PTHR11707">
    <property type="entry name" value="L-ASPARAGINASE"/>
    <property type="match status" value="1"/>
</dbReference>
<feature type="domain" description="GatD N-terminal" evidence="11">
    <location>
        <begin position="34"/>
        <end position="89"/>
    </location>
</feature>
<dbReference type="InParanoid" id="G0EEK5"/>
<feature type="active site" evidence="5 6">
    <location>
        <position position="125"/>
    </location>
</feature>
<feature type="domain" description="Asparaginase/glutaminase C-terminal" evidence="10">
    <location>
        <begin position="332"/>
        <end position="445"/>
    </location>
</feature>
<dbReference type="PROSITE" id="PS00917">
    <property type="entry name" value="ASN_GLN_ASE_2"/>
    <property type="match status" value="1"/>
</dbReference>
<dbReference type="SMART" id="SM00870">
    <property type="entry name" value="Asparaginase"/>
    <property type="match status" value="1"/>
</dbReference>
<dbReference type="PANTHER" id="PTHR11707:SF28">
    <property type="entry name" value="60 KDA LYSOPHOSPHOLIPASE"/>
    <property type="match status" value="1"/>
</dbReference>
<keyword evidence="2 5" id="KW-0547">Nucleotide-binding</keyword>
<comment type="catalytic activity">
    <reaction evidence="5 8">
        <text>L-glutamyl-tRNA(Gln) + L-glutamine + ATP + H2O = L-glutaminyl-tRNA(Gln) + L-glutamate + ADP + phosphate + H(+)</text>
        <dbReference type="Rhea" id="RHEA:17521"/>
        <dbReference type="Rhea" id="RHEA-COMP:9681"/>
        <dbReference type="Rhea" id="RHEA-COMP:9684"/>
        <dbReference type="ChEBI" id="CHEBI:15377"/>
        <dbReference type="ChEBI" id="CHEBI:15378"/>
        <dbReference type="ChEBI" id="CHEBI:29985"/>
        <dbReference type="ChEBI" id="CHEBI:30616"/>
        <dbReference type="ChEBI" id="CHEBI:43474"/>
        <dbReference type="ChEBI" id="CHEBI:58359"/>
        <dbReference type="ChEBI" id="CHEBI:78520"/>
        <dbReference type="ChEBI" id="CHEBI:78521"/>
        <dbReference type="ChEBI" id="CHEBI:456216"/>
    </reaction>
</comment>
<dbReference type="InterPro" id="IPR020827">
    <property type="entry name" value="Asparaginase/glutaminase_AS1"/>
</dbReference>
<evidence type="ECO:0000313" key="13">
    <source>
        <dbReference type="Proteomes" id="UP000001037"/>
    </source>
</evidence>
<dbReference type="InterPro" id="IPR027475">
    <property type="entry name" value="Asparaginase/glutaminase_AS2"/>
</dbReference>
<dbReference type="HAMAP" id="MF_00586">
    <property type="entry name" value="GatD"/>
    <property type="match status" value="1"/>
</dbReference>
<dbReference type="InterPro" id="IPR037222">
    <property type="entry name" value="GatD_N_sf"/>
</dbReference>
<dbReference type="InterPro" id="IPR037152">
    <property type="entry name" value="L-asparaginase_N_sf"/>
</dbReference>
<dbReference type="InterPro" id="IPR027473">
    <property type="entry name" value="L-asparaginase_C"/>
</dbReference>
<dbReference type="KEGG" id="pfm:Pyrfu_0958"/>